<evidence type="ECO:0000313" key="2">
    <source>
        <dbReference type="EMBL" id="AKQ44493.1"/>
    </source>
</evidence>
<protein>
    <submittedName>
        <fullName evidence="2">Epimerase</fullName>
    </submittedName>
</protein>
<dbReference type="RefSeq" id="WP_048919243.1">
    <property type="nucleotide sequence ID" value="NZ_CP010777.1"/>
</dbReference>
<evidence type="ECO:0000259" key="1">
    <source>
        <dbReference type="Pfam" id="PF01370"/>
    </source>
</evidence>
<gene>
    <name evidence="2" type="ORF">TH63_00770</name>
</gene>
<accession>A0A0H4VGT3</accession>
<name>A0A0H4VGT3_9BACT</name>
<dbReference type="Pfam" id="PF01370">
    <property type="entry name" value="Epimerase"/>
    <property type="match status" value="1"/>
</dbReference>
<sequence length="324" mass="36333">MKKVLVTGGSGLLGHFLVQRLLVDGLEVVALRRQTSSNLDHPNLTWVEGDILDPSLLQTLVQHVEEVYHCAGFVSYAPQDENLLQQINVEGTANIVNACLQNGQVRLCHVSSIAAINRKASDKVIHEDVQWDPMAERSAYAFSKFYAEMEVWRGISEGLQAVIVNPSVILGPGDLDRSSTQLYKYVLDQRPFYTAGYVNFVDVRDVVEAMVRLMQGNQWGQRFIVNGHQTSYQSFFEAVARLMGKTPPKFKVPGWVAEIVWRAEAVRGRLTGIKPLITKETARIAKEAHFFANDKVKAATGMTFRPLEETLRWSCGQLLRSESL</sequence>
<dbReference type="AlphaFoldDB" id="A0A0H4VGT3"/>
<dbReference type="Gene3D" id="3.40.50.720">
    <property type="entry name" value="NAD(P)-binding Rossmann-like Domain"/>
    <property type="match status" value="1"/>
</dbReference>
<dbReference type="KEGG" id="ruf:TH63_00770"/>
<dbReference type="GO" id="GO:0004029">
    <property type="term" value="F:aldehyde dehydrogenase (NAD+) activity"/>
    <property type="evidence" value="ECO:0007669"/>
    <property type="project" value="TreeGrafter"/>
</dbReference>
<dbReference type="Proteomes" id="UP000036458">
    <property type="component" value="Chromosome"/>
</dbReference>
<dbReference type="PANTHER" id="PTHR48079:SF6">
    <property type="entry name" value="NAD(P)-BINDING DOMAIN-CONTAINING PROTEIN-RELATED"/>
    <property type="match status" value="1"/>
</dbReference>
<dbReference type="STRING" id="1379910.TH63_00770"/>
<feature type="domain" description="NAD-dependent epimerase/dehydratase" evidence="1">
    <location>
        <begin position="4"/>
        <end position="216"/>
    </location>
</feature>
<dbReference type="InterPro" id="IPR001509">
    <property type="entry name" value="Epimerase_deHydtase"/>
</dbReference>
<dbReference type="GO" id="GO:0005737">
    <property type="term" value="C:cytoplasm"/>
    <property type="evidence" value="ECO:0007669"/>
    <property type="project" value="TreeGrafter"/>
</dbReference>
<dbReference type="EMBL" id="CP010777">
    <property type="protein sequence ID" value="AKQ44493.1"/>
    <property type="molecule type" value="Genomic_DNA"/>
</dbReference>
<dbReference type="PATRIC" id="fig|1379910.4.peg.161"/>
<dbReference type="InterPro" id="IPR036291">
    <property type="entry name" value="NAD(P)-bd_dom_sf"/>
</dbReference>
<dbReference type="InterPro" id="IPR051783">
    <property type="entry name" value="NAD(P)-dependent_oxidoreduct"/>
</dbReference>
<dbReference type="OrthoDB" id="596910at2"/>
<evidence type="ECO:0000313" key="3">
    <source>
        <dbReference type="Proteomes" id="UP000036458"/>
    </source>
</evidence>
<dbReference type="PANTHER" id="PTHR48079">
    <property type="entry name" value="PROTEIN YEEZ"/>
    <property type="match status" value="1"/>
</dbReference>
<keyword evidence="3" id="KW-1185">Reference proteome</keyword>
<dbReference type="SUPFAM" id="SSF51735">
    <property type="entry name" value="NAD(P)-binding Rossmann-fold domains"/>
    <property type="match status" value="1"/>
</dbReference>
<reference evidence="2 3" key="1">
    <citation type="submission" date="2015-01" db="EMBL/GenBank/DDBJ databases">
        <title>Rufibacter sp./DG31D/ whole genome sequencing.</title>
        <authorList>
            <person name="Kim M.K."/>
            <person name="Srinivasan S."/>
            <person name="Lee J.-J."/>
        </authorList>
    </citation>
    <scope>NUCLEOTIDE SEQUENCE [LARGE SCALE GENOMIC DNA]</scope>
    <source>
        <strain evidence="2 3">DG31D</strain>
    </source>
</reference>
<organism evidence="2 3">
    <name type="scientific">Rufibacter radiotolerans</name>
    <dbReference type="NCBI Taxonomy" id="1379910"/>
    <lineage>
        <taxon>Bacteria</taxon>
        <taxon>Pseudomonadati</taxon>
        <taxon>Bacteroidota</taxon>
        <taxon>Cytophagia</taxon>
        <taxon>Cytophagales</taxon>
        <taxon>Hymenobacteraceae</taxon>
        <taxon>Rufibacter</taxon>
    </lineage>
</organism>
<proteinExistence type="predicted"/>